<dbReference type="RefSeq" id="WP_319123360.1">
    <property type="nucleotide sequence ID" value="NZ_BAAASK010000046.1"/>
</dbReference>
<dbReference type="EMBL" id="BAAASK010000046">
    <property type="protein sequence ID" value="GAA2704181.1"/>
    <property type="molecule type" value="Genomic_DNA"/>
</dbReference>
<name>A0ABN3TGH8_9ACTN</name>
<evidence type="ECO:0000256" key="1">
    <source>
        <dbReference type="SAM" id="MobiDB-lite"/>
    </source>
</evidence>
<accession>A0ABN3TGH8</accession>
<sequence length="443" mass="50559">MTVTALTPDHRRSGLLEKLLAAVRAEFRTEIYHPDPDHPVFVSPQCAVTGCDRVTWQQDLCNGHVIRWRHRGRPPMENFLADPGRPVRGRGELAACAADDCRFGVNGRELCMRHYDRWVRAGRPDPNAWEPPALAVPDPVPGECRLPFCTLWVDNRGKIFCRGHHDRWRNAGRPDVEEFVVACQLNGTAAIDLRGLPAQLTLEFQYGMQLRADAHRRTAPPRHLTHAIRLAKTSEVSSLLDLDEAQWRQRAKSQVREPVLFLIETRDAVEMLRDGVGWEIEYPRDVWRMDRLPGIALPHAAAAPRTRLRLDRIAQPWLRDLGKRWLRLRLMSGMSISTVHNSLEAVACFSRFLAHAGIDRPADVDRLLLERHLAWVASQTGEWGLKKTRIQGLNLFFQAIRQNRWDDTLPGTAAYYPGDTPPPPPQVSRRLAEHVSTELHEYT</sequence>
<gene>
    <name evidence="2" type="ORF">GCM10010310_77630</name>
</gene>
<evidence type="ECO:0008006" key="4">
    <source>
        <dbReference type="Google" id="ProtNLM"/>
    </source>
</evidence>
<proteinExistence type="predicted"/>
<reference evidence="2 3" key="1">
    <citation type="journal article" date="2019" name="Int. J. Syst. Evol. Microbiol.">
        <title>The Global Catalogue of Microorganisms (GCM) 10K type strain sequencing project: providing services to taxonomists for standard genome sequencing and annotation.</title>
        <authorList>
            <consortium name="The Broad Institute Genomics Platform"/>
            <consortium name="The Broad Institute Genome Sequencing Center for Infectious Disease"/>
            <person name="Wu L."/>
            <person name="Ma J."/>
        </authorList>
    </citation>
    <scope>NUCLEOTIDE SEQUENCE [LARGE SCALE GENOMIC DNA]</scope>
    <source>
        <strain evidence="2 3">JCM 4531</strain>
    </source>
</reference>
<evidence type="ECO:0000313" key="2">
    <source>
        <dbReference type="EMBL" id="GAA2704181.1"/>
    </source>
</evidence>
<feature type="region of interest" description="Disordered" evidence="1">
    <location>
        <begin position="411"/>
        <end position="443"/>
    </location>
</feature>
<protein>
    <recommendedName>
        <fullName evidence="4">Core-binding (CB) domain-containing protein</fullName>
    </recommendedName>
</protein>
<comment type="caution">
    <text evidence="2">The sequence shown here is derived from an EMBL/GenBank/DDBJ whole genome shotgun (WGS) entry which is preliminary data.</text>
</comment>
<organism evidence="2 3">
    <name type="scientific">Streptomyces violaceolatus</name>
    <dbReference type="NCBI Taxonomy" id="67378"/>
    <lineage>
        <taxon>Bacteria</taxon>
        <taxon>Bacillati</taxon>
        <taxon>Actinomycetota</taxon>
        <taxon>Actinomycetes</taxon>
        <taxon>Kitasatosporales</taxon>
        <taxon>Streptomycetaceae</taxon>
        <taxon>Streptomyces</taxon>
        <taxon>Streptomyces violaceoruber group</taxon>
    </lineage>
</organism>
<feature type="compositionally biased region" description="Basic and acidic residues" evidence="1">
    <location>
        <begin position="430"/>
        <end position="443"/>
    </location>
</feature>
<dbReference type="Proteomes" id="UP001499989">
    <property type="component" value="Unassembled WGS sequence"/>
</dbReference>
<keyword evidence="3" id="KW-1185">Reference proteome</keyword>
<evidence type="ECO:0000313" key="3">
    <source>
        <dbReference type="Proteomes" id="UP001499989"/>
    </source>
</evidence>